<protein>
    <submittedName>
        <fullName evidence="1">Uncharacterized protein</fullName>
    </submittedName>
</protein>
<evidence type="ECO:0000313" key="2">
    <source>
        <dbReference type="Proteomes" id="UP001163835"/>
    </source>
</evidence>
<accession>A0ACC1TNL6</accession>
<evidence type="ECO:0000313" key="1">
    <source>
        <dbReference type="EMBL" id="KAJ3806307.1"/>
    </source>
</evidence>
<comment type="caution">
    <text evidence="1">The sequence shown here is derived from an EMBL/GenBank/DDBJ whole genome shotgun (WGS) entry which is preliminary data.</text>
</comment>
<name>A0ACC1TNL6_9AGAR</name>
<reference evidence="1" key="1">
    <citation type="submission" date="2022-09" db="EMBL/GenBank/DDBJ databases">
        <title>A Global Phylogenomic Analysis of the Shiitake Genus Lentinula.</title>
        <authorList>
            <consortium name="DOE Joint Genome Institute"/>
            <person name="Sierra-Patev S."/>
            <person name="Min B."/>
            <person name="Naranjo-Ortiz M."/>
            <person name="Looney B."/>
            <person name="Konkel Z."/>
            <person name="Slot J.C."/>
            <person name="Sakamoto Y."/>
            <person name="Steenwyk J.L."/>
            <person name="Rokas A."/>
            <person name="Carro J."/>
            <person name="Camarero S."/>
            <person name="Ferreira P."/>
            <person name="Molpeceres G."/>
            <person name="Ruiz-Duenas F.J."/>
            <person name="Serrano A."/>
            <person name="Henrissat B."/>
            <person name="Drula E."/>
            <person name="Hughes K.W."/>
            <person name="Mata J.L."/>
            <person name="Ishikawa N.K."/>
            <person name="Vargas-Isla R."/>
            <person name="Ushijima S."/>
            <person name="Smith C.A."/>
            <person name="Ahrendt S."/>
            <person name="Andreopoulos W."/>
            <person name="He G."/>
            <person name="Labutti K."/>
            <person name="Lipzen A."/>
            <person name="Ng V."/>
            <person name="Riley R."/>
            <person name="Sandor L."/>
            <person name="Barry K."/>
            <person name="Martinez A.T."/>
            <person name="Xiao Y."/>
            <person name="Gibbons J.G."/>
            <person name="Terashima K."/>
            <person name="Grigoriev I.V."/>
            <person name="Hibbett D.S."/>
        </authorList>
    </citation>
    <scope>NUCLEOTIDE SEQUENCE</scope>
    <source>
        <strain evidence="1">TMI1499</strain>
    </source>
</reference>
<keyword evidence="2" id="KW-1185">Reference proteome</keyword>
<gene>
    <name evidence="1" type="ORF">F5876DRAFT_80831</name>
</gene>
<organism evidence="1 2">
    <name type="scientific">Lentinula aff. lateritia</name>
    <dbReference type="NCBI Taxonomy" id="2804960"/>
    <lineage>
        <taxon>Eukaryota</taxon>
        <taxon>Fungi</taxon>
        <taxon>Dikarya</taxon>
        <taxon>Basidiomycota</taxon>
        <taxon>Agaricomycotina</taxon>
        <taxon>Agaricomycetes</taxon>
        <taxon>Agaricomycetidae</taxon>
        <taxon>Agaricales</taxon>
        <taxon>Marasmiineae</taxon>
        <taxon>Omphalotaceae</taxon>
        <taxon>Lentinula</taxon>
    </lineage>
</organism>
<dbReference type="Proteomes" id="UP001163835">
    <property type="component" value="Unassembled WGS sequence"/>
</dbReference>
<proteinExistence type="predicted"/>
<dbReference type="EMBL" id="MU795444">
    <property type="protein sequence ID" value="KAJ3806307.1"/>
    <property type="molecule type" value="Genomic_DNA"/>
</dbReference>
<sequence length="140" mass="15993">MLLLTVWSRRAYFRMGESIAWWISNQQLLPGQEDLRPTNEFLVREIIELTNSFLDDPTPPPSDISTLINRIVSRPRWLSISADVFTGQIIAALIVITFVAIFLLREWISQNARPGQFNDEDEQDILQVPPAPEPNPQPAP</sequence>